<gene>
    <name evidence="2" type="ORF">APUTEX25_004717</name>
</gene>
<feature type="chain" id="PRO_5018304190" evidence="1">
    <location>
        <begin position="31"/>
        <end position="360"/>
    </location>
</feature>
<name>A0A3M7L2V0_AUXPR</name>
<evidence type="ECO:0000313" key="2">
    <source>
        <dbReference type="EMBL" id="RMZ56360.1"/>
    </source>
</evidence>
<protein>
    <submittedName>
        <fullName evidence="2">Uncharacterized protein</fullName>
    </submittedName>
</protein>
<sequence length="360" mass="36336">MQRAWPGCLATKRWVLGAVALAIGVPAAKGAQAQVPFGPVGGDVTTYYDGIVYRVQLRYTGLSDVHTNVAELRDYLGVLAVDCDAGPAFDATTLAACGAESPYKCTSQACPGARGVEVALVNNLGSQRVLFNLPGGGPQAAWLILTLTVRMHPSATRCGASTVCTLDVGNGDVLGSPQTSGGGENTACQSAARPVLTAVWIGPTPPVQGHNVAGVGLTWQLQAQLSNGSMVPYRQDLADPVAFASNVACAQAAAAAGLWDGAFAAFASVTAAGGFLAQLQVAPVGLPDPPSGDVAVTLGMPPLATPVRLGIEVERAVTRLSVALSLPGQAAVARVLVAAAVDGATNASGGEEPSRATFVV</sequence>
<evidence type="ECO:0000256" key="1">
    <source>
        <dbReference type="SAM" id="SignalP"/>
    </source>
</evidence>
<feature type="signal peptide" evidence="1">
    <location>
        <begin position="1"/>
        <end position="30"/>
    </location>
</feature>
<feature type="non-terminal residue" evidence="2">
    <location>
        <position position="360"/>
    </location>
</feature>
<keyword evidence="1" id="KW-0732">Signal</keyword>
<evidence type="ECO:0000313" key="3">
    <source>
        <dbReference type="Proteomes" id="UP000279271"/>
    </source>
</evidence>
<proteinExistence type="predicted"/>
<comment type="caution">
    <text evidence="2">The sequence shown here is derived from an EMBL/GenBank/DDBJ whole genome shotgun (WGS) entry which is preliminary data.</text>
</comment>
<accession>A0A3M7L2V0</accession>
<organism evidence="2 3">
    <name type="scientific">Auxenochlorella protothecoides</name>
    <name type="common">Green microalga</name>
    <name type="synonym">Chlorella protothecoides</name>
    <dbReference type="NCBI Taxonomy" id="3075"/>
    <lineage>
        <taxon>Eukaryota</taxon>
        <taxon>Viridiplantae</taxon>
        <taxon>Chlorophyta</taxon>
        <taxon>core chlorophytes</taxon>
        <taxon>Trebouxiophyceae</taxon>
        <taxon>Chlorellales</taxon>
        <taxon>Chlorellaceae</taxon>
        <taxon>Auxenochlorella</taxon>
    </lineage>
</organism>
<dbReference type="Proteomes" id="UP000279271">
    <property type="component" value="Unassembled WGS sequence"/>
</dbReference>
<dbReference type="AlphaFoldDB" id="A0A3M7L2V0"/>
<dbReference type="EMBL" id="QOKY01000147">
    <property type="protein sequence ID" value="RMZ56360.1"/>
    <property type="molecule type" value="Genomic_DNA"/>
</dbReference>
<reference evidence="3" key="1">
    <citation type="journal article" date="2018" name="Algal Res.">
        <title>Characterization of plant carbon substrate utilization by Auxenochlorella protothecoides.</title>
        <authorList>
            <person name="Vogler B.W."/>
            <person name="Starkenburg S.R."/>
            <person name="Sudasinghe N."/>
            <person name="Schambach J.Y."/>
            <person name="Rollin J.A."/>
            <person name="Pattathil S."/>
            <person name="Barry A.N."/>
        </authorList>
    </citation>
    <scope>NUCLEOTIDE SEQUENCE [LARGE SCALE GENOMIC DNA]</scope>
    <source>
        <strain evidence="3">UTEX 25</strain>
    </source>
</reference>